<feature type="compositionally biased region" description="Basic and acidic residues" evidence="1">
    <location>
        <begin position="1"/>
        <end position="22"/>
    </location>
</feature>
<organism evidence="2 3">
    <name type="scientific">Sclerotinia trifoliorum</name>
    <dbReference type="NCBI Taxonomy" id="28548"/>
    <lineage>
        <taxon>Eukaryota</taxon>
        <taxon>Fungi</taxon>
        <taxon>Dikarya</taxon>
        <taxon>Ascomycota</taxon>
        <taxon>Pezizomycotina</taxon>
        <taxon>Leotiomycetes</taxon>
        <taxon>Helotiales</taxon>
        <taxon>Sclerotiniaceae</taxon>
        <taxon>Sclerotinia</taxon>
    </lineage>
</organism>
<evidence type="ECO:0000256" key="1">
    <source>
        <dbReference type="SAM" id="MobiDB-lite"/>
    </source>
</evidence>
<keyword evidence="3" id="KW-1185">Reference proteome</keyword>
<comment type="caution">
    <text evidence="2">The sequence shown here is derived from an EMBL/GenBank/DDBJ whole genome shotgun (WGS) entry which is preliminary data.</text>
</comment>
<dbReference type="OrthoDB" id="3512539at2759"/>
<gene>
    <name evidence="2" type="ORF">SCLTRI_LOCUS6241</name>
</gene>
<dbReference type="Proteomes" id="UP000624404">
    <property type="component" value="Unassembled WGS sequence"/>
</dbReference>
<proteinExistence type="predicted"/>
<name>A0A8H2VWG3_9HELO</name>
<dbReference type="AlphaFoldDB" id="A0A8H2VWG3"/>
<sequence length="334" mass="39282">MTMESQSERKCLVKVSPEERSSQKSTSKRRRSQDSEDGTNTSNSNRRKRALTIDPSTFMNSNPAEKQYLELQACSKTFDRDFKKLAAIDNIIEDVLDKHRKLLDDNMTNFRNDFPHMTEFVWRDFLKAASNNQLLDQLDGCRRENEIICMDSRKKLAEMSGNLKNEYPNFKSQDYNIYVASHADSAITDNEQLAAFFANRSPKDVAKDYKKLPRFRITRCEEIHSRAELPPAYRASLERARRFPDHLGLISYDTAGVIHKIRNTQSRRDNDKFCVTLDDIWIYNETRKKYEPHPNQQIFHSAFQLEYYHLQRRKIVYVEISEEDLPKTSRSTQI</sequence>
<reference evidence="2" key="1">
    <citation type="submission" date="2020-10" db="EMBL/GenBank/DDBJ databases">
        <authorList>
            <person name="Kusch S."/>
        </authorList>
    </citation>
    <scope>NUCLEOTIDE SEQUENCE</scope>
    <source>
        <strain evidence="2">SwB9</strain>
    </source>
</reference>
<feature type="region of interest" description="Disordered" evidence="1">
    <location>
        <begin position="1"/>
        <end position="59"/>
    </location>
</feature>
<evidence type="ECO:0000313" key="2">
    <source>
        <dbReference type="EMBL" id="CAD6446449.1"/>
    </source>
</evidence>
<evidence type="ECO:0000313" key="3">
    <source>
        <dbReference type="Proteomes" id="UP000624404"/>
    </source>
</evidence>
<accession>A0A8H2VWG3</accession>
<protein>
    <submittedName>
        <fullName evidence="2">Ff3ab49a-4357-427e-b1cd-b4cabbebcea1</fullName>
    </submittedName>
</protein>
<dbReference type="EMBL" id="CAJHIA010000020">
    <property type="protein sequence ID" value="CAD6446449.1"/>
    <property type="molecule type" value="Genomic_DNA"/>
</dbReference>